<reference evidence="4" key="1">
    <citation type="submission" date="2020-11" db="EMBL/GenBank/DDBJ databases">
        <authorList>
            <consortium name="DOE Joint Genome Institute"/>
            <person name="Ahrendt S."/>
            <person name="Riley R."/>
            <person name="Andreopoulos W."/>
            <person name="Labutti K."/>
            <person name="Pangilinan J."/>
            <person name="Ruiz-Duenas F.J."/>
            <person name="Barrasa J.M."/>
            <person name="Sanchez-Garcia M."/>
            <person name="Camarero S."/>
            <person name="Miyauchi S."/>
            <person name="Serrano A."/>
            <person name="Linde D."/>
            <person name="Babiker R."/>
            <person name="Drula E."/>
            <person name="Ayuso-Fernandez I."/>
            <person name="Pacheco R."/>
            <person name="Padilla G."/>
            <person name="Ferreira P."/>
            <person name="Barriuso J."/>
            <person name="Kellner H."/>
            <person name="Castanera R."/>
            <person name="Alfaro M."/>
            <person name="Ramirez L."/>
            <person name="Pisabarro A.G."/>
            <person name="Kuo A."/>
            <person name="Tritt A."/>
            <person name="Lipzen A."/>
            <person name="He G."/>
            <person name="Yan M."/>
            <person name="Ng V."/>
            <person name="Cullen D."/>
            <person name="Martin F."/>
            <person name="Rosso M.-N."/>
            <person name="Henrissat B."/>
            <person name="Hibbett D."/>
            <person name="Martinez A.T."/>
            <person name="Grigoriev I.V."/>
        </authorList>
    </citation>
    <scope>NUCLEOTIDE SEQUENCE</scope>
    <source>
        <strain evidence="4">AH 40177</strain>
    </source>
</reference>
<evidence type="ECO:0000259" key="3">
    <source>
        <dbReference type="Pfam" id="PF23207"/>
    </source>
</evidence>
<feature type="domain" description="Prospore membrane adapter protein SPO71 PH" evidence="3">
    <location>
        <begin position="329"/>
        <end position="475"/>
    </location>
</feature>
<dbReference type="InterPro" id="IPR040345">
    <property type="entry name" value="Mug56/Spo71"/>
</dbReference>
<organism evidence="4 5">
    <name type="scientific">Rhodocollybia butyracea</name>
    <dbReference type="NCBI Taxonomy" id="206335"/>
    <lineage>
        <taxon>Eukaryota</taxon>
        <taxon>Fungi</taxon>
        <taxon>Dikarya</taxon>
        <taxon>Basidiomycota</taxon>
        <taxon>Agaricomycotina</taxon>
        <taxon>Agaricomycetes</taxon>
        <taxon>Agaricomycetidae</taxon>
        <taxon>Agaricales</taxon>
        <taxon>Marasmiineae</taxon>
        <taxon>Omphalotaceae</taxon>
        <taxon>Rhodocollybia</taxon>
    </lineage>
</organism>
<feature type="region of interest" description="Disordered" evidence="1">
    <location>
        <begin position="209"/>
        <end position="321"/>
    </location>
</feature>
<proteinExistence type="predicted"/>
<keyword evidence="5" id="KW-1185">Reference proteome</keyword>
<dbReference type="InterPro" id="IPR039486">
    <property type="entry name" value="Mug56/Spo71_PH"/>
</dbReference>
<comment type="caution">
    <text evidence="4">The sequence shown here is derived from an EMBL/GenBank/DDBJ whole genome shotgun (WGS) entry which is preliminary data.</text>
</comment>
<feature type="domain" description="Mug56/Spo71 PH" evidence="2">
    <location>
        <begin position="835"/>
        <end position="942"/>
    </location>
</feature>
<dbReference type="GO" id="GO:1902657">
    <property type="term" value="P:protein localization to prospore membrane"/>
    <property type="evidence" value="ECO:0007669"/>
    <property type="project" value="InterPro"/>
</dbReference>
<dbReference type="PANTHER" id="PTHR28076">
    <property type="entry name" value="SPORULATION-SPECIFIC PROTEIN 71"/>
    <property type="match status" value="1"/>
</dbReference>
<evidence type="ECO:0000259" key="2">
    <source>
        <dbReference type="Pfam" id="PF15404"/>
    </source>
</evidence>
<dbReference type="InterPro" id="IPR057379">
    <property type="entry name" value="PH_SPO71"/>
</dbReference>
<evidence type="ECO:0000256" key="1">
    <source>
        <dbReference type="SAM" id="MobiDB-lite"/>
    </source>
</evidence>
<accession>A0A9P5QAW8</accession>
<feature type="compositionally biased region" description="Polar residues" evidence="1">
    <location>
        <begin position="305"/>
        <end position="319"/>
    </location>
</feature>
<evidence type="ECO:0000313" key="5">
    <source>
        <dbReference type="Proteomes" id="UP000772434"/>
    </source>
</evidence>
<dbReference type="PANTHER" id="PTHR28076:SF1">
    <property type="entry name" value="PROSPORE MEMBRANE ADAPTER PROTEIN SPO71"/>
    <property type="match status" value="1"/>
</dbReference>
<sequence length="1003" mass="112821">MASTARILSATPEATTSASKLDDPSPQSEHVHMQRRFLLGPLPRQKVLPPSEKRNKRRHILTRMSSTESDAELMQIIKTHARSFFIGEGGREEDWSEAEEQSTREEMYQRWKDSEWGKAIHHLRGKSSASLHKNVLANNWIGGTFEIGTIAGVNIMSLSRASTQASASVVPLNSFSEPLSFPEEQSNEQQTQTVAPPLELAEEHAAQPLSPTGISVPEGEASRVLTPSSSTGLLHPSISRQHDSGPSQPQPEPTRHSIIKLPSFTRSNGSHSKGKKVVRYDLSPVGSSSSIPPASPTEVLERTGTDVSGTSAGAMSLATSDDPVPRGDVVMRDRMLVSVYNAEDVNVFSHFDESVHRVTRDLKYEARSEFLVVWRMDRIEIYDNYTLPGKEWFTGHKRLAFIIPLKEARTRLFLYSFVDLTFCITCSPTSRRFHPVDMKWTIQSSKDGSNLFIFKPMSRSRAYDWIWQLWRHRGGLLPPVVEIWNPRLDSKLKIDMPGNVDITQTYKIFSKDNLVALCIQSLREVPDFKYLIEGQLAEGNALQLCWREGSFLDWIWLNDDVDGLPRDWAVLCGLALKQSSTAHLELRLAPHHPGFVHRKDGTRLVEPPAIEGYVDRIKPNTNTKQALYLSSQGGNLFVLNSSDPHPPSPLPNSQLRTSEIIRGVRQVLDATGVIDLRSILIVRRANHPVMQHMHDLKEGDEIQEIVVQEISEADREDVGGEAGQDKQLKMRRSFELLLKNGHVIRFEAYSCPVCIEWVEKLQALVHYWKIKHRLDATEEMELAQISRPLITPHTYAEVNRTPYAESPVDPSAVPALGSIFNWCVTEGCKPIIKGGKVFMHRGLRGQYGLVDLVLLPEYLIHFRVSPKSILHSSAKKKISLVNAYVTSGYLASQMLPTGEINPDASNVPRRYADGLETDDQEEERLFVVWYTKAPATASSSDAQSIATDGPPLNVKRKFAIFRTRSKLERDVWVWALNIAIEKIVRARKERERSSKSGNVLEDL</sequence>
<name>A0A9P5QAW8_9AGAR</name>
<dbReference type="AlphaFoldDB" id="A0A9P5QAW8"/>
<evidence type="ECO:0000313" key="4">
    <source>
        <dbReference type="EMBL" id="KAF9077592.1"/>
    </source>
</evidence>
<dbReference type="EMBL" id="JADNRY010000003">
    <property type="protein sequence ID" value="KAF9077592.1"/>
    <property type="molecule type" value="Genomic_DNA"/>
</dbReference>
<protein>
    <submittedName>
        <fullName evidence="4">Pleckstrin homology domain-containing protein</fullName>
    </submittedName>
</protein>
<gene>
    <name evidence="4" type="ORF">BDP27DRAFT_1413303</name>
</gene>
<dbReference type="Proteomes" id="UP000772434">
    <property type="component" value="Unassembled WGS sequence"/>
</dbReference>
<dbReference type="Pfam" id="PF15404">
    <property type="entry name" value="PH_4"/>
    <property type="match status" value="1"/>
</dbReference>
<dbReference type="OrthoDB" id="5579281at2759"/>
<feature type="region of interest" description="Disordered" evidence="1">
    <location>
        <begin position="1"/>
        <end position="60"/>
    </location>
</feature>
<dbReference type="Pfam" id="PF23207">
    <property type="entry name" value="PH_SPO71"/>
    <property type="match status" value="1"/>
</dbReference>